<evidence type="ECO:0000313" key="2">
    <source>
        <dbReference type="Proteomes" id="UP001161247"/>
    </source>
</evidence>
<gene>
    <name evidence="1" type="ORF">OLC1_LOCUS23735</name>
</gene>
<name>A0AAV1EDE7_OLDCO</name>
<dbReference type="Proteomes" id="UP001161247">
    <property type="component" value="Chromosome 9"/>
</dbReference>
<sequence length="144" mass="16538">MWNSFILTRLLYAHSEVQTLDLSLRVEESLPLHHNHFSLSVLISENANQLSMDWLFLDLFVKSMSFGTDSSSLLQLRISVVVKKIEPVADEIFRDTNQYENYCLKGAQEMLSLFRDCQRKTDAVFKAETQEALRKDFAVPSSCG</sequence>
<proteinExistence type="predicted"/>
<accession>A0AAV1EDE7</accession>
<evidence type="ECO:0000313" key="1">
    <source>
        <dbReference type="EMBL" id="CAI9117716.1"/>
    </source>
</evidence>
<keyword evidence="2" id="KW-1185">Reference proteome</keyword>
<dbReference type="AlphaFoldDB" id="A0AAV1EDE7"/>
<reference evidence="1" key="1">
    <citation type="submission" date="2023-03" db="EMBL/GenBank/DDBJ databases">
        <authorList>
            <person name="Julca I."/>
        </authorList>
    </citation>
    <scope>NUCLEOTIDE SEQUENCE</scope>
</reference>
<organism evidence="1 2">
    <name type="scientific">Oldenlandia corymbosa var. corymbosa</name>
    <dbReference type="NCBI Taxonomy" id="529605"/>
    <lineage>
        <taxon>Eukaryota</taxon>
        <taxon>Viridiplantae</taxon>
        <taxon>Streptophyta</taxon>
        <taxon>Embryophyta</taxon>
        <taxon>Tracheophyta</taxon>
        <taxon>Spermatophyta</taxon>
        <taxon>Magnoliopsida</taxon>
        <taxon>eudicotyledons</taxon>
        <taxon>Gunneridae</taxon>
        <taxon>Pentapetalae</taxon>
        <taxon>asterids</taxon>
        <taxon>lamiids</taxon>
        <taxon>Gentianales</taxon>
        <taxon>Rubiaceae</taxon>
        <taxon>Rubioideae</taxon>
        <taxon>Spermacoceae</taxon>
        <taxon>Hedyotis-Oldenlandia complex</taxon>
        <taxon>Oldenlandia</taxon>
    </lineage>
</organism>
<protein>
    <submittedName>
        <fullName evidence="1">OLC1v1019172C1</fullName>
    </submittedName>
</protein>
<dbReference type="EMBL" id="OX459126">
    <property type="protein sequence ID" value="CAI9117716.1"/>
    <property type="molecule type" value="Genomic_DNA"/>
</dbReference>